<dbReference type="EMBL" id="OMKW01000005">
    <property type="protein sequence ID" value="SPF31093.1"/>
    <property type="molecule type" value="Genomic_DNA"/>
</dbReference>
<sequence>MNAFCAFVNFDAFMQFRSFPGEENLAEHSSFKRCSFQGAEQMHSLFVACFKGHSMDECLKISLFNILRNARQLITPRCDDYNRHRAKPDNDELRPIEYHKYLINK</sequence>
<organism evidence="1 2">
    <name type="scientific">Pontivivens insulae</name>
    <dbReference type="NCBI Taxonomy" id="1639689"/>
    <lineage>
        <taxon>Bacteria</taxon>
        <taxon>Pseudomonadati</taxon>
        <taxon>Pseudomonadota</taxon>
        <taxon>Alphaproteobacteria</taxon>
        <taxon>Rhodobacterales</taxon>
        <taxon>Paracoccaceae</taxon>
        <taxon>Pontivivens</taxon>
    </lineage>
</organism>
<gene>
    <name evidence="1" type="ORF">POI8812_03444</name>
</gene>
<dbReference type="AlphaFoldDB" id="A0A2R8AFR9"/>
<protein>
    <submittedName>
        <fullName evidence="1">Uncharacterized protein</fullName>
    </submittedName>
</protein>
<reference evidence="1 2" key="1">
    <citation type="submission" date="2018-03" db="EMBL/GenBank/DDBJ databases">
        <authorList>
            <person name="Keele B.F."/>
        </authorList>
    </citation>
    <scope>NUCLEOTIDE SEQUENCE [LARGE SCALE GENOMIC DNA]</scope>
    <source>
        <strain evidence="1 2">CeCT 8812</strain>
    </source>
</reference>
<name>A0A2R8AFR9_9RHOB</name>
<proteinExistence type="predicted"/>
<evidence type="ECO:0000313" key="1">
    <source>
        <dbReference type="EMBL" id="SPF31093.1"/>
    </source>
</evidence>
<dbReference type="Proteomes" id="UP000244932">
    <property type="component" value="Unassembled WGS sequence"/>
</dbReference>
<accession>A0A2R8AFR9</accession>
<evidence type="ECO:0000313" key="2">
    <source>
        <dbReference type="Proteomes" id="UP000244932"/>
    </source>
</evidence>
<keyword evidence="2" id="KW-1185">Reference proteome</keyword>